<reference evidence="2 3" key="1">
    <citation type="submission" date="2019-03" db="EMBL/GenBank/DDBJ databases">
        <title>Genomic Encyclopedia of Type Strains, Phase IV (KMG-IV): sequencing the most valuable type-strain genomes for metagenomic binning, comparative biology and taxonomic classification.</title>
        <authorList>
            <person name="Goeker M."/>
        </authorList>
    </citation>
    <scope>NUCLEOTIDE SEQUENCE [LARGE SCALE GENOMIC DNA]</scope>
    <source>
        <strain evidence="2 3">DSM 21667</strain>
    </source>
</reference>
<dbReference type="Proteomes" id="UP000295293">
    <property type="component" value="Unassembled WGS sequence"/>
</dbReference>
<keyword evidence="1" id="KW-0812">Transmembrane</keyword>
<organism evidence="2 3">
    <name type="scientific">Tahibacter aquaticus</name>
    <dbReference type="NCBI Taxonomy" id="520092"/>
    <lineage>
        <taxon>Bacteria</taxon>
        <taxon>Pseudomonadati</taxon>
        <taxon>Pseudomonadota</taxon>
        <taxon>Gammaproteobacteria</taxon>
        <taxon>Lysobacterales</taxon>
        <taxon>Rhodanobacteraceae</taxon>
        <taxon>Tahibacter</taxon>
    </lineage>
</organism>
<protein>
    <submittedName>
        <fullName evidence="2">Uncharacterized protein</fullName>
    </submittedName>
</protein>
<keyword evidence="1" id="KW-1133">Transmembrane helix</keyword>
<dbReference type="EMBL" id="SNZH01000010">
    <property type="protein sequence ID" value="TDR41740.1"/>
    <property type="molecule type" value="Genomic_DNA"/>
</dbReference>
<gene>
    <name evidence="2" type="ORF">DFR29_110223</name>
</gene>
<evidence type="ECO:0000313" key="3">
    <source>
        <dbReference type="Proteomes" id="UP000295293"/>
    </source>
</evidence>
<comment type="caution">
    <text evidence="2">The sequence shown here is derived from an EMBL/GenBank/DDBJ whole genome shotgun (WGS) entry which is preliminary data.</text>
</comment>
<keyword evidence="1" id="KW-0472">Membrane</keyword>
<proteinExistence type="predicted"/>
<name>A0A4R6YU41_9GAMM</name>
<evidence type="ECO:0000313" key="2">
    <source>
        <dbReference type="EMBL" id="TDR41740.1"/>
    </source>
</evidence>
<feature type="transmembrane region" description="Helical" evidence="1">
    <location>
        <begin position="139"/>
        <end position="160"/>
    </location>
</feature>
<sequence>MAQSKTTSRIVIGLFALAGAAALLWFNAGVRLSCQRHPPGEAAVIDCLLERDALDVIPLRSRPIADVIVLERRRGVASGGRSGTTTIAIYRYAFVTASGAVEPGYFADLFAAEPNALDAFFADAQQSEAMLQRSALQQWPGNAAAALLALLGVFVLASALRSVRR</sequence>
<keyword evidence="3" id="KW-1185">Reference proteome</keyword>
<dbReference type="AlphaFoldDB" id="A0A4R6YU41"/>
<accession>A0A4R6YU41</accession>
<evidence type="ECO:0000256" key="1">
    <source>
        <dbReference type="SAM" id="Phobius"/>
    </source>
</evidence>
<dbReference type="RefSeq" id="WP_133819811.1">
    <property type="nucleotide sequence ID" value="NZ_SNZH01000010.1"/>
</dbReference>